<keyword evidence="6" id="KW-0411">Iron-sulfur</keyword>
<dbReference type="SUPFAM" id="SSF54862">
    <property type="entry name" value="4Fe-4S ferredoxins"/>
    <property type="match status" value="1"/>
</dbReference>
<dbReference type="GO" id="GO:0046872">
    <property type="term" value="F:metal ion binding"/>
    <property type="evidence" value="ECO:0007669"/>
    <property type="project" value="UniProtKB-KW"/>
</dbReference>
<evidence type="ECO:0000313" key="8">
    <source>
        <dbReference type="EMBL" id="GGN43904.1"/>
    </source>
</evidence>
<sequence length="113" mass="12359">MSIPGIGITDVLAIHLGGSRATPDCWDTFSTLNARVRETPRDHTFRKRSCHMRITIDRTACSGHARCAAAAPELFRLDDDGYALPLDTEVPAELEQAAHDGETACPERAVTLR</sequence>
<keyword evidence="9" id="KW-1185">Reference proteome</keyword>
<keyword evidence="5" id="KW-0408">Iron</keyword>
<keyword evidence="4" id="KW-0249">Electron transport</keyword>
<evidence type="ECO:0000256" key="4">
    <source>
        <dbReference type="ARBA" id="ARBA00022982"/>
    </source>
</evidence>
<dbReference type="EMBL" id="BMML01000041">
    <property type="protein sequence ID" value="GGN43904.1"/>
    <property type="molecule type" value="Genomic_DNA"/>
</dbReference>
<dbReference type="Proteomes" id="UP000653411">
    <property type="component" value="Unassembled WGS sequence"/>
</dbReference>
<dbReference type="PANTHER" id="PTHR36923">
    <property type="entry name" value="FERREDOXIN"/>
    <property type="match status" value="1"/>
</dbReference>
<reference evidence="8" key="2">
    <citation type="submission" date="2020-09" db="EMBL/GenBank/DDBJ databases">
        <authorList>
            <person name="Sun Q."/>
            <person name="Zhou Y."/>
        </authorList>
    </citation>
    <scope>NUCLEOTIDE SEQUENCE</scope>
    <source>
        <strain evidence="8">CGMCC 4.7110</strain>
    </source>
</reference>
<dbReference type="GO" id="GO:0051538">
    <property type="term" value="F:3 iron, 4 sulfur cluster binding"/>
    <property type="evidence" value="ECO:0007669"/>
    <property type="project" value="UniProtKB-KW"/>
</dbReference>
<dbReference type="InterPro" id="IPR051269">
    <property type="entry name" value="Fe-S_cluster_ET"/>
</dbReference>
<evidence type="ECO:0008006" key="10">
    <source>
        <dbReference type="Google" id="ProtNLM"/>
    </source>
</evidence>
<protein>
    <recommendedName>
        <fullName evidence="10">Ferredoxin</fullName>
    </recommendedName>
</protein>
<dbReference type="AlphaFoldDB" id="A0A917XPK6"/>
<evidence type="ECO:0000256" key="1">
    <source>
        <dbReference type="ARBA" id="ARBA00001927"/>
    </source>
</evidence>
<evidence type="ECO:0000256" key="5">
    <source>
        <dbReference type="ARBA" id="ARBA00023004"/>
    </source>
</evidence>
<proteinExistence type="predicted"/>
<comment type="caution">
    <text evidence="8">The sequence shown here is derived from an EMBL/GenBank/DDBJ whole genome shotgun (WGS) entry which is preliminary data.</text>
</comment>
<keyword evidence="2" id="KW-0813">Transport</keyword>
<evidence type="ECO:0000256" key="7">
    <source>
        <dbReference type="ARBA" id="ARBA00023291"/>
    </source>
</evidence>
<dbReference type="Gene3D" id="3.30.70.20">
    <property type="match status" value="1"/>
</dbReference>
<gene>
    <name evidence="8" type="ORF">GCM10011578_094430</name>
</gene>
<evidence type="ECO:0000256" key="6">
    <source>
        <dbReference type="ARBA" id="ARBA00023014"/>
    </source>
</evidence>
<keyword evidence="7" id="KW-0003">3Fe-4S</keyword>
<reference evidence="8" key="1">
    <citation type="journal article" date="2014" name="Int. J. Syst. Evol. Microbiol.">
        <title>Complete genome sequence of Corynebacterium casei LMG S-19264T (=DSM 44701T), isolated from a smear-ripened cheese.</title>
        <authorList>
            <consortium name="US DOE Joint Genome Institute (JGI-PGF)"/>
            <person name="Walter F."/>
            <person name="Albersmeier A."/>
            <person name="Kalinowski J."/>
            <person name="Ruckert C."/>
        </authorList>
    </citation>
    <scope>NUCLEOTIDE SEQUENCE</scope>
    <source>
        <strain evidence="8">CGMCC 4.7110</strain>
    </source>
</reference>
<evidence type="ECO:0000256" key="2">
    <source>
        <dbReference type="ARBA" id="ARBA00022448"/>
    </source>
</evidence>
<evidence type="ECO:0000313" key="9">
    <source>
        <dbReference type="Proteomes" id="UP000653411"/>
    </source>
</evidence>
<keyword evidence="3" id="KW-0479">Metal-binding</keyword>
<dbReference type="Pfam" id="PF13459">
    <property type="entry name" value="Fer4_15"/>
    <property type="match status" value="1"/>
</dbReference>
<evidence type="ECO:0000256" key="3">
    <source>
        <dbReference type="ARBA" id="ARBA00022723"/>
    </source>
</evidence>
<comment type="cofactor">
    <cofactor evidence="1">
        <name>[3Fe-4S] cluster</name>
        <dbReference type="ChEBI" id="CHEBI:21137"/>
    </cofactor>
</comment>
<name>A0A917XPK6_9ACTN</name>
<dbReference type="PANTHER" id="PTHR36923:SF3">
    <property type="entry name" value="FERREDOXIN"/>
    <property type="match status" value="1"/>
</dbReference>
<organism evidence="8 9">
    <name type="scientific">Streptomyces fuscichromogenes</name>
    <dbReference type="NCBI Taxonomy" id="1324013"/>
    <lineage>
        <taxon>Bacteria</taxon>
        <taxon>Bacillati</taxon>
        <taxon>Actinomycetota</taxon>
        <taxon>Actinomycetes</taxon>
        <taxon>Kitasatosporales</taxon>
        <taxon>Streptomycetaceae</taxon>
        <taxon>Streptomyces</taxon>
    </lineage>
</organism>
<accession>A0A917XPK6</accession>